<dbReference type="EMBL" id="VSSQ01001941">
    <property type="protein sequence ID" value="MPM12237.1"/>
    <property type="molecule type" value="Genomic_DNA"/>
</dbReference>
<name>A0A644X8I7_9ZZZZ</name>
<proteinExistence type="predicted"/>
<comment type="caution">
    <text evidence="1">The sequence shown here is derived from an EMBL/GenBank/DDBJ whole genome shotgun (WGS) entry which is preliminary data.</text>
</comment>
<accession>A0A644X8I7</accession>
<evidence type="ECO:0000313" key="1">
    <source>
        <dbReference type="EMBL" id="MPM12237.1"/>
    </source>
</evidence>
<organism evidence="1">
    <name type="scientific">bioreactor metagenome</name>
    <dbReference type="NCBI Taxonomy" id="1076179"/>
    <lineage>
        <taxon>unclassified sequences</taxon>
        <taxon>metagenomes</taxon>
        <taxon>ecological metagenomes</taxon>
    </lineage>
</organism>
<gene>
    <name evidence="1" type="ORF">SDC9_58589</name>
</gene>
<sequence>MNRYVWRGTDFGASPSIQPTISLTGFNLSFGVWGAFATNNFVQAQETDLFLTYTLKDKVDFTVTDYFFPNETPGVFNNYFEYNDSLTGHIFEGTIKWKGTENLPLSLLVAANFYGADTRHADGKLFYSTYIELCYSGKCKSADYDLFAGFTPNKPTDADKLAGISRGFYGNTMGFVNLGLKVKKEIKITNDFSLPVSTSFVVNPMAENVFLVFGFTL</sequence>
<protein>
    <submittedName>
        <fullName evidence="1">Uncharacterized protein</fullName>
    </submittedName>
</protein>
<reference evidence="1" key="1">
    <citation type="submission" date="2019-08" db="EMBL/GenBank/DDBJ databases">
        <authorList>
            <person name="Kucharzyk K."/>
            <person name="Murdoch R.W."/>
            <person name="Higgins S."/>
            <person name="Loffler F."/>
        </authorList>
    </citation>
    <scope>NUCLEOTIDE SEQUENCE</scope>
</reference>
<dbReference type="AlphaFoldDB" id="A0A644X8I7"/>